<evidence type="ECO:0000256" key="9">
    <source>
        <dbReference type="ARBA" id="ARBA00025694"/>
    </source>
</evidence>
<comment type="caution">
    <text evidence="17">The sequence shown here is derived from an EMBL/GenBank/DDBJ whole genome shotgun (WGS) entry which is preliminary data.</text>
</comment>
<evidence type="ECO:0000256" key="8">
    <source>
        <dbReference type="ARBA" id="ARBA00023136"/>
    </source>
</evidence>
<feature type="transmembrane region" description="Helical" evidence="15">
    <location>
        <begin position="66"/>
        <end position="86"/>
    </location>
</feature>
<feature type="transmembrane region" description="Helical" evidence="15">
    <location>
        <begin position="93"/>
        <end position="112"/>
    </location>
</feature>
<gene>
    <name evidence="17" type="ORF">J0A66_13230</name>
</gene>
<evidence type="ECO:0000256" key="12">
    <source>
        <dbReference type="ARBA" id="ARBA00032189"/>
    </source>
</evidence>
<evidence type="ECO:0000256" key="2">
    <source>
        <dbReference type="ARBA" id="ARBA00010581"/>
    </source>
</evidence>
<name>A0A939DQR2_9ALTE</name>
<evidence type="ECO:0000256" key="7">
    <source>
        <dbReference type="ARBA" id="ARBA00022989"/>
    </source>
</evidence>
<dbReference type="SUPFAM" id="SSF81452">
    <property type="entry name" value="Cytochrome c oxidase subunit III-like"/>
    <property type="match status" value="1"/>
</dbReference>
<sequence>MTDIIRSPRPSPELPSRLAERELGFWLFLMSDLVIFALLFATYGVMADRVAGGPSAEELLELRRPLLETLLLLTSTLTMGIASLFWQSGKVRYPLILWLGMTLVCGGGFLYLELQELRHLLEQDAGPSRSGFLSAFFVLVGTHGLHVCLGMLWGLFMICQLLLRGLDAEVASRLQRLGSYWHLLDVVWIVIISAVYLPGAMP</sequence>
<dbReference type="Pfam" id="PF00510">
    <property type="entry name" value="COX3"/>
    <property type="match status" value="1"/>
</dbReference>
<protein>
    <recommendedName>
        <fullName evidence="4">Cytochrome bo(3) ubiquinol oxidase subunit 3</fullName>
    </recommendedName>
    <alternativeName>
        <fullName evidence="12">Cytochrome o ubiquinol oxidase subunit 3</fullName>
    </alternativeName>
    <alternativeName>
        <fullName evidence="10">Oxidase bo(3) subunit 3</fullName>
    </alternativeName>
    <alternativeName>
        <fullName evidence="13">Ubiquinol oxidase polypeptide III</fullName>
    </alternativeName>
    <alternativeName>
        <fullName evidence="11">Ubiquinol oxidase subunit 3</fullName>
    </alternativeName>
</protein>
<evidence type="ECO:0000256" key="1">
    <source>
        <dbReference type="ARBA" id="ARBA00004651"/>
    </source>
</evidence>
<evidence type="ECO:0000256" key="5">
    <source>
        <dbReference type="ARBA" id="ARBA00022475"/>
    </source>
</evidence>
<reference evidence="17" key="1">
    <citation type="submission" date="2021-03" db="EMBL/GenBank/DDBJ databases">
        <title>novel species isolated from a fishpond in China.</title>
        <authorList>
            <person name="Lu H."/>
            <person name="Cai Z."/>
        </authorList>
    </citation>
    <scope>NUCLEOTIDE SEQUENCE</scope>
    <source>
        <strain evidence="17">JCM 30855</strain>
    </source>
</reference>
<dbReference type="InterPro" id="IPR000298">
    <property type="entry name" value="Cyt_c_oxidase-like_su3"/>
</dbReference>
<keyword evidence="5" id="KW-1003">Cell membrane</keyword>
<evidence type="ECO:0000313" key="18">
    <source>
        <dbReference type="Proteomes" id="UP000664654"/>
    </source>
</evidence>
<proteinExistence type="inferred from homology"/>
<dbReference type="Proteomes" id="UP000664654">
    <property type="component" value="Unassembled WGS sequence"/>
</dbReference>
<dbReference type="InterPro" id="IPR013833">
    <property type="entry name" value="Cyt_c_oxidase_su3_a-hlx"/>
</dbReference>
<organism evidence="17 18">
    <name type="scientific">Bowmanella dokdonensis</name>
    <dbReference type="NCBI Taxonomy" id="751969"/>
    <lineage>
        <taxon>Bacteria</taxon>
        <taxon>Pseudomonadati</taxon>
        <taxon>Pseudomonadota</taxon>
        <taxon>Gammaproteobacteria</taxon>
        <taxon>Alteromonadales</taxon>
        <taxon>Alteromonadaceae</taxon>
        <taxon>Bowmanella</taxon>
    </lineage>
</organism>
<dbReference type="GO" id="GO:0019646">
    <property type="term" value="P:aerobic electron transport chain"/>
    <property type="evidence" value="ECO:0007669"/>
    <property type="project" value="InterPro"/>
</dbReference>
<dbReference type="PANTHER" id="PTHR11403">
    <property type="entry name" value="CYTOCHROME C OXIDASE SUBUNIT III"/>
    <property type="match status" value="1"/>
</dbReference>
<evidence type="ECO:0000313" key="17">
    <source>
        <dbReference type="EMBL" id="MBN7826191.1"/>
    </source>
</evidence>
<dbReference type="PANTHER" id="PTHR11403:SF2">
    <property type="entry name" value="CYTOCHROME BO(3) UBIQUINOL OXIDASE SUBUNIT 3"/>
    <property type="match status" value="1"/>
</dbReference>
<dbReference type="EMBL" id="JAFKCV010000007">
    <property type="protein sequence ID" value="MBN7826191.1"/>
    <property type="molecule type" value="Genomic_DNA"/>
</dbReference>
<evidence type="ECO:0000256" key="4">
    <source>
        <dbReference type="ARBA" id="ARBA00014687"/>
    </source>
</evidence>
<evidence type="ECO:0000256" key="13">
    <source>
        <dbReference type="ARBA" id="ARBA00032717"/>
    </source>
</evidence>
<feature type="transmembrane region" description="Helical" evidence="15">
    <location>
        <begin position="180"/>
        <end position="199"/>
    </location>
</feature>
<comment type="subcellular location">
    <subcellularLocation>
        <location evidence="1 14">Cell membrane</location>
        <topology evidence="1 14">Multi-pass membrane protein</topology>
    </subcellularLocation>
</comment>
<evidence type="ECO:0000256" key="15">
    <source>
        <dbReference type="SAM" id="Phobius"/>
    </source>
</evidence>
<keyword evidence="18" id="KW-1185">Reference proteome</keyword>
<keyword evidence="6 14" id="KW-0812">Transmembrane</keyword>
<dbReference type="InterPro" id="IPR024791">
    <property type="entry name" value="Cyt_c/ubiquinol_Oxase_su3"/>
</dbReference>
<dbReference type="PROSITE" id="PS50253">
    <property type="entry name" value="COX3"/>
    <property type="match status" value="1"/>
</dbReference>
<evidence type="ECO:0000256" key="10">
    <source>
        <dbReference type="ARBA" id="ARBA00030072"/>
    </source>
</evidence>
<dbReference type="FunFam" id="1.20.120.80:FF:000001">
    <property type="entry name" value="Cytochrome (Ubi)quinol oxidase subunit III"/>
    <property type="match status" value="1"/>
</dbReference>
<keyword evidence="7 15" id="KW-1133">Transmembrane helix</keyword>
<dbReference type="AlphaFoldDB" id="A0A939DQR2"/>
<keyword evidence="8 15" id="KW-0472">Membrane</keyword>
<accession>A0A939DQR2</accession>
<dbReference type="InterPro" id="IPR035973">
    <property type="entry name" value="Cyt_c_oxidase_su3-like_sf"/>
</dbReference>
<evidence type="ECO:0000256" key="11">
    <source>
        <dbReference type="ARBA" id="ARBA00031884"/>
    </source>
</evidence>
<dbReference type="GO" id="GO:0004129">
    <property type="term" value="F:cytochrome-c oxidase activity"/>
    <property type="evidence" value="ECO:0007669"/>
    <property type="project" value="InterPro"/>
</dbReference>
<evidence type="ECO:0000256" key="3">
    <source>
        <dbReference type="ARBA" id="ARBA00011700"/>
    </source>
</evidence>
<dbReference type="RefSeq" id="WP_206574306.1">
    <property type="nucleotide sequence ID" value="NZ_JAFKCV010000007.1"/>
</dbReference>
<comment type="similarity">
    <text evidence="2 14">Belongs to the cytochrome c oxidase subunit 3 family.</text>
</comment>
<feature type="transmembrane region" description="Helical" evidence="15">
    <location>
        <begin position="23"/>
        <end position="46"/>
    </location>
</feature>
<dbReference type="Gene3D" id="1.20.120.80">
    <property type="entry name" value="Cytochrome c oxidase, subunit III, four-helix bundle"/>
    <property type="match status" value="1"/>
</dbReference>
<comment type="function">
    <text evidence="9">Cytochrome bo(3) ubiquinol terminal oxidase is the component of the aerobic respiratory chain of E.coli that predominates when cells are grown at high aeration. Has proton pump activity across the membrane in addition to electron transfer, pumping 2 protons/electron.</text>
</comment>
<dbReference type="GO" id="GO:0005886">
    <property type="term" value="C:plasma membrane"/>
    <property type="evidence" value="ECO:0007669"/>
    <property type="project" value="UniProtKB-SubCell"/>
</dbReference>
<evidence type="ECO:0000256" key="14">
    <source>
        <dbReference type="RuleBase" id="RU003376"/>
    </source>
</evidence>
<comment type="subunit">
    <text evidence="3">Heterooctamer of two A chains, two B chains, two C chains and two D chains.</text>
</comment>
<feature type="domain" description="Heme-copper oxidase subunit III family profile" evidence="16">
    <location>
        <begin position="1"/>
        <end position="200"/>
    </location>
</feature>
<feature type="transmembrane region" description="Helical" evidence="15">
    <location>
        <begin position="132"/>
        <end position="159"/>
    </location>
</feature>
<evidence type="ECO:0000256" key="6">
    <source>
        <dbReference type="ARBA" id="ARBA00022692"/>
    </source>
</evidence>
<evidence type="ECO:0000259" key="16">
    <source>
        <dbReference type="PROSITE" id="PS50253"/>
    </source>
</evidence>